<comment type="caution">
    <text evidence="1">The sequence shown here is derived from an EMBL/GenBank/DDBJ whole genome shotgun (WGS) entry which is preliminary data.</text>
</comment>
<accession>A0ACB7XKQ0</accession>
<dbReference type="EMBL" id="CM037160">
    <property type="protein sequence ID" value="KAH7841310.1"/>
    <property type="molecule type" value="Genomic_DNA"/>
</dbReference>
<keyword evidence="2" id="KW-1185">Reference proteome</keyword>
<gene>
    <name evidence="1" type="ORF">Vadar_028210</name>
</gene>
<dbReference type="Proteomes" id="UP000828048">
    <property type="component" value="Chromosome 10"/>
</dbReference>
<evidence type="ECO:0000313" key="2">
    <source>
        <dbReference type="Proteomes" id="UP000828048"/>
    </source>
</evidence>
<proteinExistence type="predicted"/>
<organism evidence="1 2">
    <name type="scientific">Vaccinium darrowii</name>
    <dbReference type="NCBI Taxonomy" id="229202"/>
    <lineage>
        <taxon>Eukaryota</taxon>
        <taxon>Viridiplantae</taxon>
        <taxon>Streptophyta</taxon>
        <taxon>Embryophyta</taxon>
        <taxon>Tracheophyta</taxon>
        <taxon>Spermatophyta</taxon>
        <taxon>Magnoliopsida</taxon>
        <taxon>eudicotyledons</taxon>
        <taxon>Gunneridae</taxon>
        <taxon>Pentapetalae</taxon>
        <taxon>asterids</taxon>
        <taxon>Ericales</taxon>
        <taxon>Ericaceae</taxon>
        <taxon>Vaccinioideae</taxon>
        <taxon>Vaccinieae</taxon>
        <taxon>Vaccinium</taxon>
    </lineage>
</organism>
<reference evidence="1 2" key="1">
    <citation type="journal article" date="2021" name="Hortic Res">
        <title>High-quality reference genome and annotation aids understanding of berry development for evergreen blueberry (Vaccinium darrowii).</title>
        <authorList>
            <person name="Yu J."/>
            <person name="Hulse-Kemp A.M."/>
            <person name="Babiker E."/>
            <person name="Staton M."/>
        </authorList>
    </citation>
    <scope>NUCLEOTIDE SEQUENCE [LARGE SCALE GENOMIC DNA]</scope>
    <source>
        <strain evidence="2">cv. NJ 8807/NJ 8810</strain>
        <tissue evidence="1">Young leaf</tissue>
    </source>
</reference>
<protein>
    <submittedName>
        <fullName evidence="1">Uncharacterized protein</fullName>
    </submittedName>
</protein>
<evidence type="ECO:0000313" key="1">
    <source>
        <dbReference type="EMBL" id="KAH7841310.1"/>
    </source>
</evidence>
<sequence length="381" mass="41902">MVTLAAQSSEDDEAFKLDEDTITSLCAKVDNIFLSKYGDDGSSNVPGIDMELDSIYPKLKMVKGLKKKVAVRATKGGKRLKSWHEKLKKRPKGVTQSRFSQWILTEEVRGEFSKFHLQADQRRPERNPLDLNNFPDDYSRDGKQVATEDTSSSCGYRKKKSGGKEGKEESGKVYECRFCSLKFCKSQALGGHMNRHRQERETETLNRARQLVFSNDTLAAQAHVHHHLGGQPIPHGGYHQTGNMVERTQPFRPVYPTTRLFPGSPSAILQPPLPPPPPHQSSYMYTSPSYHSHNPPNDYFLGHVLPGNIQYGSPNPNYAAAGPRDGSYTCIGAPVGHAFPPGGGRGSDMAAPGGGRGGGGGRDVSLQHLDPASNNRFQDGF</sequence>
<name>A0ACB7XKQ0_9ERIC</name>